<dbReference type="PANTHER" id="PTHR46114">
    <property type="entry name" value="APPLE DOMAIN-CONTAINING PROTEIN"/>
    <property type="match status" value="1"/>
</dbReference>
<dbReference type="Proteomes" id="UP001159363">
    <property type="component" value="Chromosome 12"/>
</dbReference>
<comment type="caution">
    <text evidence="1">The sequence shown here is derived from an EMBL/GenBank/DDBJ whole genome shotgun (WGS) entry which is preliminary data.</text>
</comment>
<accession>A0ABQ9GC61</accession>
<dbReference type="PANTHER" id="PTHR46114:SF2">
    <property type="entry name" value="CULLIN N-TERMINAL DOMAIN-CONTAINING PROTEIN"/>
    <property type="match status" value="1"/>
</dbReference>
<proteinExistence type="predicted"/>
<reference evidence="1 2" key="1">
    <citation type="submission" date="2023-02" db="EMBL/GenBank/DDBJ databases">
        <title>LHISI_Scaffold_Assembly.</title>
        <authorList>
            <person name="Stuart O.P."/>
            <person name="Cleave R."/>
            <person name="Magrath M.J.L."/>
            <person name="Mikheyev A.S."/>
        </authorList>
    </citation>
    <scope>NUCLEOTIDE SEQUENCE [LARGE SCALE GENOMIC DNA]</scope>
    <source>
        <strain evidence="1">Daus_M_001</strain>
        <tissue evidence="1">Leg muscle</tissue>
    </source>
</reference>
<protein>
    <submittedName>
        <fullName evidence="1">Uncharacterized protein</fullName>
    </submittedName>
</protein>
<evidence type="ECO:0000313" key="1">
    <source>
        <dbReference type="EMBL" id="KAJ8869777.1"/>
    </source>
</evidence>
<evidence type="ECO:0000313" key="2">
    <source>
        <dbReference type="Proteomes" id="UP001159363"/>
    </source>
</evidence>
<name>A0ABQ9GC61_9NEOP</name>
<organism evidence="1 2">
    <name type="scientific">Dryococelus australis</name>
    <dbReference type="NCBI Taxonomy" id="614101"/>
    <lineage>
        <taxon>Eukaryota</taxon>
        <taxon>Metazoa</taxon>
        <taxon>Ecdysozoa</taxon>
        <taxon>Arthropoda</taxon>
        <taxon>Hexapoda</taxon>
        <taxon>Insecta</taxon>
        <taxon>Pterygota</taxon>
        <taxon>Neoptera</taxon>
        <taxon>Polyneoptera</taxon>
        <taxon>Phasmatodea</taxon>
        <taxon>Verophasmatodea</taxon>
        <taxon>Anareolatae</taxon>
        <taxon>Phasmatidae</taxon>
        <taxon>Eurycanthinae</taxon>
        <taxon>Dryococelus</taxon>
    </lineage>
</organism>
<dbReference type="EMBL" id="JARBHB010000013">
    <property type="protein sequence ID" value="KAJ8869777.1"/>
    <property type="molecule type" value="Genomic_DNA"/>
</dbReference>
<sequence length="184" mass="21148">MSSDTQSGADEQADEFECTDNLEPKLFTQTELNDLVRDFGLTKEKAELLGSRFKERIREQTFSLFFKQGDLVCCSKFDGLINEFGIEYKKESWRWATLMQHYLVRIQKTNLGIADTWQLESVMHAPWLLPNPHVSYANETVGQGLNSGPEEKKTGLRENLLSLKRTFCAIISWTQKTLCCHLCT</sequence>
<gene>
    <name evidence="1" type="ORF">PR048_028785</name>
</gene>
<keyword evidence="2" id="KW-1185">Reference proteome</keyword>